<dbReference type="InterPro" id="IPR050141">
    <property type="entry name" value="GCL_type2/YbdK_subfam"/>
</dbReference>
<evidence type="ECO:0000256" key="3">
    <source>
        <dbReference type="ARBA" id="ARBA00022840"/>
    </source>
</evidence>
<keyword evidence="2 4" id="KW-0547">Nucleotide-binding</keyword>
<dbReference type="NCBIfam" id="TIGR02050">
    <property type="entry name" value="gshA_cyan_rel"/>
    <property type="match status" value="1"/>
</dbReference>
<dbReference type="InterPro" id="IPR011793">
    <property type="entry name" value="YbdK"/>
</dbReference>
<proteinExistence type="inferred from homology"/>
<dbReference type="Pfam" id="PF04107">
    <property type="entry name" value="GCS2"/>
    <property type="match status" value="1"/>
</dbReference>
<name>A0A177E4T4_9BACT</name>
<dbReference type="EC" id="6.3.2.2" evidence="4"/>
<dbReference type="Proteomes" id="UP000076964">
    <property type="component" value="Unassembled WGS sequence"/>
</dbReference>
<protein>
    <recommendedName>
        <fullName evidence="4">Putative glutamate--cysteine ligase 2</fullName>
        <ecNumber evidence="4">6.3.2.2</ecNumber>
    </recommendedName>
    <alternativeName>
        <fullName evidence="4">Gamma-glutamylcysteine synthetase 2</fullName>
        <shortName evidence="4">GCS 2</shortName>
        <shortName evidence="4">Gamma-GCS 2</shortName>
    </alternativeName>
</protein>
<keyword evidence="1 4" id="KW-0436">Ligase</keyword>
<keyword evidence="6" id="KW-1185">Reference proteome</keyword>
<dbReference type="InterPro" id="IPR006336">
    <property type="entry name" value="GCS2"/>
</dbReference>
<gene>
    <name evidence="5" type="ORF">TH606_09330</name>
</gene>
<evidence type="ECO:0000256" key="1">
    <source>
        <dbReference type="ARBA" id="ARBA00022598"/>
    </source>
</evidence>
<dbReference type="GO" id="GO:0005524">
    <property type="term" value="F:ATP binding"/>
    <property type="evidence" value="ECO:0007669"/>
    <property type="project" value="UniProtKB-KW"/>
</dbReference>
<sequence length="319" mass="36494">MRPEAYQSMVELVTPVCHHLNEAETFLEKGLKALEKLASQEEALIWAASLHPEAKAGEQPVWEDERYKRIFEELQLVGRRFIAQGLHIHLGMPGKEEALRVYNALRPYLPLFLALSTSSPFYEGIKTGFHSYRTKLFEVLPLAGLPRGFSSWQEFETTINLLIELKIIEGFRDLWWDIRIQPTLGTIEIRACDVPGRFKDLLAIVAFIQAMATKFLEGKNPPGLPYEAIAFGKWQAARHGLSGTMVDPQTLRRVNFATFAAELLEDLTPLANKLEIIDYLLRIESILNEKPVSFKMLALFEKGANFRQIMATMKKEFWE</sequence>
<evidence type="ECO:0000256" key="4">
    <source>
        <dbReference type="HAMAP-Rule" id="MF_01609"/>
    </source>
</evidence>
<dbReference type="PANTHER" id="PTHR36510">
    <property type="entry name" value="GLUTAMATE--CYSTEINE LIGASE 2-RELATED"/>
    <property type="match status" value="1"/>
</dbReference>
<dbReference type="SUPFAM" id="SSF55931">
    <property type="entry name" value="Glutamine synthetase/guanido kinase"/>
    <property type="match status" value="1"/>
</dbReference>
<accession>A0A177E4T4</accession>
<evidence type="ECO:0000313" key="6">
    <source>
        <dbReference type="Proteomes" id="UP000076964"/>
    </source>
</evidence>
<comment type="similarity">
    <text evidence="4">Belongs to the glutamate--cysteine ligase type 2 family. YbdK subfamily.</text>
</comment>
<dbReference type="STRING" id="1795632.TH606_09330"/>
<dbReference type="GO" id="GO:0004357">
    <property type="term" value="F:glutamate-cysteine ligase activity"/>
    <property type="evidence" value="ECO:0007669"/>
    <property type="project" value="UniProtKB-EC"/>
</dbReference>
<dbReference type="GO" id="GO:0042398">
    <property type="term" value="P:modified amino acid biosynthetic process"/>
    <property type="evidence" value="ECO:0007669"/>
    <property type="project" value="InterPro"/>
</dbReference>
<dbReference type="EMBL" id="LSFI01000046">
    <property type="protein sequence ID" value="OAG26977.1"/>
    <property type="molecule type" value="Genomic_DNA"/>
</dbReference>
<dbReference type="PANTHER" id="PTHR36510:SF1">
    <property type="entry name" value="GLUTAMATE--CYSTEINE LIGASE 2-RELATED"/>
    <property type="match status" value="1"/>
</dbReference>
<dbReference type="Gene3D" id="3.30.590.20">
    <property type="match status" value="1"/>
</dbReference>
<dbReference type="HAMAP" id="MF_01609">
    <property type="entry name" value="Glu_cys_ligase_2"/>
    <property type="match status" value="1"/>
</dbReference>
<evidence type="ECO:0000256" key="2">
    <source>
        <dbReference type="ARBA" id="ARBA00022741"/>
    </source>
</evidence>
<evidence type="ECO:0000313" key="5">
    <source>
        <dbReference type="EMBL" id="OAG26977.1"/>
    </source>
</evidence>
<keyword evidence="3 4" id="KW-0067">ATP-binding</keyword>
<organism evidence="5 6">
    <name type="scientific">Thermodesulfatator autotrophicus</name>
    <dbReference type="NCBI Taxonomy" id="1795632"/>
    <lineage>
        <taxon>Bacteria</taxon>
        <taxon>Pseudomonadati</taxon>
        <taxon>Thermodesulfobacteriota</taxon>
        <taxon>Thermodesulfobacteria</taxon>
        <taxon>Thermodesulfobacteriales</taxon>
        <taxon>Thermodesulfatatoraceae</taxon>
        <taxon>Thermodesulfatator</taxon>
    </lineage>
</organism>
<dbReference type="InterPro" id="IPR014746">
    <property type="entry name" value="Gln_synth/guanido_kin_cat_dom"/>
</dbReference>
<comment type="catalytic activity">
    <reaction evidence="4">
        <text>L-cysteine + L-glutamate + ATP = gamma-L-glutamyl-L-cysteine + ADP + phosphate + H(+)</text>
        <dbReference type="Rhea" id="RHEA:13285"/>
        <dbReference type="ChEBI" id="CHEBI:15378"/>
        <dbReference type="ChEBI" id="CHEBI:29985"/>
        <dbReference type="ChEBI" id="CHEBI:30616"/>
        <dbReference type="ChEBI" id="CHEBI:35235"/>
        <dbReference type="ChEBI" id="CHEBI:43474"/>
        <dbReference type="ChEBI" id="CHEBI:58173"/>
        <dbReference type="ChEBI" id="CHEBI:456216"/>
        <dbReference type="EC" id="6.3.2.2"/>
    </reaction>
</comment>
<reference evidence="5 6" key="1">
    <citation type="submission" date="2016-02" db="EMBL/GenBank/DDBJ databases">
        <title>Draft genome sequence of Thermodesulfatator sp. S606.</title>
        <authorList>
            <person name="Lai Q."/>
            <person name="Cao J."/>
            <person name="Dupont S."/>
            <person name="Shao Z."/>
            <person name="Jebbar M."/>
            <person name="Alain K."/>
        </authorList>
    </citation>
    <scope>NUCLEOTIDE SEQUENCE [LARGE SCALE GENOMIC DNA]</scope>
    <source>
        <strain evidence="5 6">S606</strain>
    </source>
</reference>
<dbReference type="AlphaFoldDB" id="A0A177E4T4"/>
<comment type="function">
    <text evidence="4">ATP-dependent carboxylate-amine ligase which exhibits weak glutamate--cysteine ligase activity.</text>
</comment>
<comment type="caution">
    <text evidence="5">The sequence shown here is derived from an EMBL/GenBank/DDBJ whole genome shotgun (WGS) entry which is preliminary data.</text>
</comment>